<dbReference type="InterPro" id="IPR000073">
    <property type="entry name" value="AB_hydrolase_1"/>
</dbReference>
<dbReference type="SUPFAM" id="SSF53474">
    <property type="entry name" value="alpha/beta-Hydrolases"/>
    <property type="match status" value="1"/>
</dbReference>
<proteinExistence type="predicted"/>
<organism evidence="2 3">
    <name type="scientific">Cellulomonas marina</name>
    <dbReference type="NCBI Taxonomy" id="988821"/>
    <lineage>
        <taxon>Bacteria</taxon>
        <taxon>Bacillati</taxon>
        <taxon>Actinomycetota</taxon>
        <taxon>Actinomycetes</taxon>
        <taxon>Micrococcales</taxon>
        <taxon>Cellulomonadaceae</taxon>
        <taxon>Cellulomonas</taxon>
    </lineage>
</organism>
<name>A0A1I0XYJ6_9CELL</name>
<accession>A0A1I0XYJ6</accession>
<keyword evidence="3" id="KW-1185">Reference proteome</keyword>
<evidence type="ECO:0000313" key="3">
    <source>
        <dbReference type="Proteomes" id="UP000199012"/>
    </source>
</evidence>
<dbReference type="GO" id="GO:0003824">
    <property type="term" value="F:catalytic activity"/>
    <property type="evidence" value="ECO:0007669"/>
    <property type="project" value="UniProtKB-ARBA"/>
</dbReference>
<reference evidence="3" key="1">
    <citation type="submission" date="2016-10" db="EMBL/GenBank/DDBJ databases">
        <authorList>
            <person name="Varghese N."/>
            <person name="Submissions S."/>
        </authorList>
    </citation>
    <scope>NUCLEOTIDE SEQUENCE [LARGE SCALE GENOMIC DNA]</scope>
    <source>
        <strain evidence="3">CGMCC 4.6945</strain>
    </source>
</reference>
<dbReference type="PANTHER" id="PTHR43433">
    <property type="entry name" value="HYDROLASE, ALPHA/BETA FOLD FAMILY PROTEIN"/>
    <property type="match status" value="1"/>
</dbReference>
<dbReference type="Pfam" id="PF12697">
    <property type="entry name" value="Abhydrolase_6"/>
    <property type="match status" value="1"/>
</dbReference>
<gene>
    <name evidence="2" type="ORF">SAMN05421867_10669</name>
</gene>
<evidence type="ECO:0000313" key="2">
    <source>
        <dbReference type="EMBL" id="SFB06101.1"/>
    </source>
</evidence>
<feature type="domain" description="AB hydrolase-1" evidence="1">
    <location>
        <begin position="55"/>
        <end position="266"/>
    </location>
</feature>
<dbReference type="Proteomes" id="UP000199012">
    <property type="component" value="Unassembled WGS sequence"/>
</dbReference>
<protein>
    <submittedName>
        <fullName evidence="2">Pimeloyl-ACP methyl ester carboxylesterase</fullName>
    </submittedName>
</protein>
<dbReference type="InterPro" id="IPR029058">
    <property type="entry name" value="AB_hydrolase_fold"/>
</dbReference>
<sequence length="274" mass="29448">MRGRGPGATSRDEHVERVRVGGTVLRVRSRAGGRASEAASGAAWGSGADEGRHDVVLVHGLGVDGLYFERLTRRLTGLGTVHRVDLPGFAGLPRPDREPVEVVDHAELLLHWLDRARPVRPVLLGHSLGTQVVVEALARRPDAATHAVLVGPTVSPDGRTAHQQVGRLLRSAVFESPGTQALVVRGYARCGVPWAVRQLRAMLRHPTEDRIGRVAVPVLVVRGTHDRVAPRGWVQDLADAAPRGAVAEVAGASHAVVHDHAEELAALVREHVRR</sequence>
<dbReference type="PANTHER" id="PTHR43433:SF5">
    <property type="entry name" value="AB HYDROLASE-1 DOMAIN-CONTAINING PROTEIN"/>
    <property type="match status" value="1"/>
</dbReference>
<dbReference type="Gene3D" id="3.40.50.1820">
    <property type="entry name" value="alpha/beta hydrolase"/>
    <property type="match status" value="1"/>
</dbReference>
<dbReference type="AlphaFoldDB" id="A0A1I0XYJ6"/>
<dbReference type="EMBL" id="FOKA01000006">
    <property type="protein sequence ID" value="SFB06101.1"/>
    <property type="molecule type" value="Genomic_DNA"/>
</dbReference>
<dbReference type="STRING" id="988821.SAMN05421867_10669"/>
<dbReference type="InterPro" id="IPR050471">
    <property type="entry name" value="AB_hydrolase"/>
</dbReference>
<evidence type="ECO:0000259" key="1">
    <source>
        <dbReference type="Pfam" id="PF12697"/>
    </source>
</evidence>